<dbReference type="EMBL" id="HG994361">
    <property type="protein sequence ID" value="CAF2161369.1"/>
    <property type="molecule type" value="Genomic_DNA"/>
</dbReference>
<name>A0A816YSB3_BRANA</name>
<feature type="region of interest" description="Disordered" evidence="1">
    <location>
        <begin position="1"/>
        <end position="22"/>
    </location>
</feature>
<feature type="region of interest" description="Disordered" evidence="1">
    <location>
        <begin position="67"/>
        <end position="98"/>
    </location>
</feature>
<evidence type="ECO:0000256" key="1">
    <source>
        <dbReference type="SAM" id="MobiDB-lite"/>
    </source>
</evidence>
<reference evidence="2" key="1">
    <citation type="submission" date="2021-01" db="EMBL/GenBank/DDBJ databases">
        <authorList>
            <consortium name="Genoscope - CEA"/>
            <person name="William W."/>
        </authorList>
    </citation>
    <scope>NUCLEOTIDE SEQUENCE</scope>
</reference>
<gene>
    <name evidence="2" type="ORF">DARMORV10_A07P13240.1</name>
</gene>
<accession>A0A816YSB3</accession>
<dbReference type="Proteomes" id="UP001295469">
    <property type="component" value="Chromosome A07"/>
</dbReference>
<dbReference type="AlphaFoldDB" id="A0A816YSB3"/>
<protein>
    <submittedName>
        <fullName evidence="2">(rape) hypothetical protein</fullName>
    </submittedName>
</protein>
<organism evidence="2">
    <name type="scientific">Brassica napus</name>
    <name type="common">Rape</name>
    <dbReference type="NCBI Taxonomy" id="3708"/>
    <lineage>
        <taxon>Eukaryota</taxon>
        <taxon>Viridiplantae</taxon>
        <taxon>Streptophyta</taxon>
        <taxon>Embryophyta</taxon>
        <taxon>Tracheophyta</taxon>
        <taxon>Spermatophyta</taxon>
        <taxon>Magnoliopsida</taxon>
        <taxon>eudicotyledons</taxon>
        <taxon>Gunneridae</taxon>
        <taxon>Pentapetalae</taxon>
        <taxon>rosids</taxon>
        <taxon>malvids</taxon>
        <taxon>Brassicales</taxon>
        <taxon>Brassicaceae</taxon>
        <taxon>Brassiceae</taxon>
        <taxon>Brassica</taxon>
    </lineage>
</organism>
<sequence length="98" mass="11457">MGPRPRLRNRTVWSDRQSRKQDTWRDLLHSREHALQPHQLNRLRLYAAGATPSRPAFVGAVRQTSLQRTHNRSSPHCLHAGEFHRTLRSPPTLNHFKP</sequence>
<proteinExistence type="predicted"/>
<evidence type="ECO:0000313" key="2">
    <source>
        <dbReference type="EMBL" id="CAF2161369.1"/>
    </source>
</evidence>